<dbReference type="AlphaFoldDB" id="A0A6C1BBI9"/>
<feature type="binding site" evidence="13">
    <location>
        <position position="112"/>
    </location>
    <ligand>
        <name>K(+)</name>
        <dbReference type="ChEBI" id="CHEBI:29103"/>
    </ligand>
</feature>
<evidence type="ECO:0000256" key="13">
    <source>
        <dbReference type="PIRSR" id="PIRSR006247-1"/>
    </source>
</evidence>
<keyword evidence="5 12" id="KW-0997">Cell inner membrane</keyword>
<proteinExistence type="inferred from homology"/>
<feature type="transmembrane region" description="Helical" evidence="14">
    <location>
        <begin position="235"/>
        <end position="253"/>
    </location>
</feature>
<keyword evidence="7 14" id="KW-0812">Transmembrane</keyword>
<gene>
    <name evidence="15" type="ORF">G3580_19690</name>
</gene>
<keyword evidence="6 12" id="KW-0633">Potassium transport</keyword>
<feature type="transmembrane region" description="Helical" evidence="14">
    <location>
        <begin position="37"/>
        <end position="58"/>
    </location>
</feature>
<feature type="transmembrane region" description="Helical" evidence="14">
    <location>
        <begin position="393"/>
        <end position="417"/>
    </location>
</feature>
<reference evidence="15 16" key="1">
    <citation type="submission" date="2020-02" db="EMBL/GenBank/DDBJ databases">
        <title>Nitrogenibacter mangrovi gen. nov., sp. nov. isolated from mangrove sediment, a denitrifying betaproteobacterium.</title>
        <authorList>
            <person name="Liao H."/>
            <person name="Tian Y."/>
        </authorList>
    </citation>
    <scope>NUCLEOTIDE SEQUENCE [LARGE SCALE GENOMIC DNA]</scope>
    <source>
        <strain evidence="15 16">M9-3-2</strain>
    </source>
</reference>
<dbReference type="PANTHER" id="PTHR32024">
    <property type="entry name" value="TRK SYSTEM POTASSIUM UPTAKE PROTEIN TRKG-RELATED"/>
    <property type="match status" value="1"/>
</dbReference>
<keyword evidence="11 12" id="KW-0472">Membrane</keyword>
<evidence type="ECO:0000256" key="4">
    <source>
        <dbReference type="ARBA" id="ARBA00022475"/>
    </source>
</evidence>
<dbReference type="Proteomes" id="UP000501991">
    <property type="component" value="Chromosome"/>
</dbReference>
<dbReference type="InterPro" id="IPR003445">
    <property type="entry name" value="Cat_transpt"/>
</dbReference>
<evidence type="ECO:0000256" key="14">
    <source>
        <dbReference type="SAM" id="Phobius"/>
    </source>
</evidence>
<dbReference type="RefSeq" id="WP_173768456.1">
    <property type="nucleotide sequence ID" value="NZ_CP048836.1"/>
</dbReference>
<dbReference type="KEGG" id="azq:G3580_19690"/>
<evidence type="ECO:0000256" key="2">
    <source>
        <dbReference type="ARBA" id="ARBA00009137"/>
    </source>
</evidence>
<keyword evidence="4 12" id="KW-1003">Cell membrane</keyword>
<feature type="transmembrane region" description="Helical" evidence="14">
    <location>
        <begin position="455"/>
        <end position="478"/>
    </location>
</feature>
<sequence>MRRNYPVLNPLGLIVLIFGLLMGIPLALSWFSDDSALAAHNQAMLITCAVGVALWAGTRKGRRELRVHDSFLLVALTWAGLPVFAALPLWLYMPDMSFTDAYFEATAGLTATGATVMAGVDALPVSITFWRALLHWIGGLGVLVLAAAVLPLLGIGGRQMFKAEATGTGQGASLTPRITDTTKGLWMVYVLLTLACMLSLMGVGLPGGKALMQALAIMGRGGFAARDATLGHFNAVPIELVAMVFALLSGMNFSTHYQALRRRSLQPYRHDRELPFYLGVLAVTIVALTVYLSRFDIYPDPGTALRYVAFHGIGLSTSLGFATSDYAAWPLFGQLCILFLGSFIACSGSTGGGIKLMRAIILYKQVFREVIHAVHPAAVKPVRVGQSQVPDKILHAVLAFSFIYMCTIVSLTLLLSATGLELITAFSAVVATLNNTGPGLNAVGAGANYAVLNDFQTWICAAAMLLGRLEIFTLLVVLTPGFWRK</sequence>
<evidence type="ECO:0000256" key="12">
    <source>
        <dbReference type="PIRNR" id="PIRNR006247"/>
    </source>
</evidence>
<dbReference type="GO" id="GO:0046872">
    <property type="term" value="F:metal ion binding"/>
    <property type="evidence" value="ECO:0007669"/>
    <property type="project" value="UniProtKB-KW"/>
</dbReference>
<dbReference type="Pfam" id="PF02386">
    <property type="entry name" value="TrkH"/>
    <property type="match status" value="1"/>
</dbReference>
<feature type="binding site" evidence="13">
    <location>
        <position position="221"/>
    </location>
    <ligand>
        <name>K(+)</name>
        <dbReference type="ChEBI" id="CHEBI:29103"/>
    </ligand>
</feature>
<keyword evidence="9 14" id="KW-1133">Transmembrane helix</keyword>
<feature type="transmembrane region" description="Helical" evidence="14">
    <location>
        <begin position="7"/>
        <end position="31"/>
    </location>
</feature>
<keyword evidence="10 12" id="KW-0406">Ion transport</keyword>
<organism evidence="15 16">
    <name type="scientific">Nitrogeniibacter mangrovi</name>
    <dbReference type="NCBI Taxonomy" id="2016596"/>
    <lineage>
        <taxon>Bacteria</taxon>
        <taxon>Pseudomonadati</taxon>
        <taxon>Pseudomonadota</taxon>
        <taxon>Betaproteobacteria</taxon>
        <taxon>Rhodocyclales</taxon>
        <taxon>Zoogloeaceae</taxon>
        <taxon>Nitrogeniibacter</taxon>
    </lineage>
</organism>
<dbReference type="GO" id="GO:0005886">
    <property type="term" value="C:plasma membrane"/>
    <property type="evidence" value="ECO:0007669"/>
    <property type="project" value="UniProtKB-SubCell"/>
</dbReference>
<dbReference type="GO" id="GO:0015379">
    <property type="term" value="F:potassium:chloride symporter activity"/>
    <property type="evidence" value="ECO:0007669"/>
    <property type="project" value="InterPro"/>
</dbReference>
<protein>
    <recommendedName>
        <fullName evidence="12">Trk system potassium uptake protein</fullName>
    </recommendedName>
</protein>
<dbReference type="InterPro" id="IPR004772">
    <property type="entry name" value="TrkH"/>
</dbReference>
<comment type="function">
    <text evidence="12">Low-affinity potassium transport system. Interacts with Trk system potassium uptake protein TrkA.</text>
</comment>
<comment type="similarity">
    <text evidence="2 12">Belongs to the TrkH potassium transport family.</text>
</comment>
<feature type="binding site" evidence="13">
    <location>
        <position position="435"/>
    </location>
    <ligand>
        <name>K(+)</name>
        <dbReference type="ChEBI" id="CHEBI:29103"/>
    </ligand>
</feature>
<evidence type="ECO:0000313" key="16">
    <source>
        <dbReference type="Proteomes" id="UP000501991"/>
    </source>
</evidence>
<keyword evidence="13" id="KW-0479">Metal-binding</keyword>
<evidence type="ECO:0000256" key="7">
    <source>
        <dbReference type="ARBA" id="ARBA00022692"/>
    </source>
</evidence>
<keyword evidence="8 12" id="KW-0630">Potassium</keyword>
<evidence type="ECO:0000256" key="8">
    <source>
        <dbReference type="ARBA" id="ARBA00022958"/>
    </source>
</evidence>
<accession>A0A6C1BBI9</accession>
<evidence type="ECO:0000256" key="10">
    <source>
        <dbReference type="ARBA" id="ARBA00023065"/>
    </source>
</evidence>
<dbReference type="EMBL" id="CP048836">
    <property type="protein sequence ID" value="QID19644.1"/>
    <property type="molecule type" value="Genomic_DNA"/>
</dbReference>
<name>A0A6C1BBI9_9RHOO</name>
<evidence type="ECO:0000256" key="6">
    <source>
        <dbReference type="ARBA" id="ARBA00022538"/>
    </source>
</evidence>
<dbReference type="PIRSF" id="PIRSF006247">
    <property type="entry name" value="TrkH"/>
    <property type="match status" value="1"/>
</dbReference>
<feature type="transmembrane region" description="Helical" evidence="14">
    <location>
        <begin position="274"/>
        <end position="292"/>
    </location>
</feature>
<evidence type="ECO:0000256" key="1">
    <source>
        <dbReference type="ARBA" id="ARBA00004429"/>
    </source>
</evidence>
<keyword evidence="16" id="KW-1185">Reference proteome</keyword>
<evidence type="ECO:0000256" key="5">
    <source>
        <dbReference type="ARBA" id="ARBA00022519"/>
    </source>
</evidence>
<feature type="transmembrane region" description="Helical" evidence="14">
    <location>
        <begin position="70"/>
        <end position="93"/>
    </location>
</feature>
<evidence type="ECO:0000256" key="11">
    <source>
        <dbReference type="ARBA" id="ARBA00023136"/>
    </source>
</evidence>
<evidence type="ECO:0000256" key="9">
    <source>
        <dbReference type="ARBA" id="ARBA00022989"/>
    </source>
</evidence>
<keyword evidence="3 12" id="KW-0813">Transport</keyword>
<dbReference type="PANTHER" id="PTHR32024:SF2">
    <property type="entry name" value="TRK SYSTEM POTASSIUM UPTAKE PROTEIN TRKG-RELATED"/>
    <property type="match status" value="1"/>
</dbReference>
<feature type="transmembrane region" description="Helical" evidence="14">
    <location>
        <begin position="133"/>
        <end position="153"/>
    </location>
</feature>
<feature type="transmembrane region" description="Helical" evidence="14">
    <location>
        <begin position="186"/>
        <end position="205"/>
    </location>
</feature>
<feature type="transmembrane region" description="Helical" evidence="14">
    <location>
        <begin position="326"/>
        <end position="348"/>
    </location>
</feature>
<comment type="subcellular location">
    <subcellularLocation>
        <location evidence="1 12">Cell inner membrane</location>
        <topology evidence="1 12">Multi-pass membrane protein</topology>
    </subcellularLocation>
</comment>
<evidence type="ECO:0000313" key="15">
    <source>
        <dbReference type="EMBL" id="QID19644.1"/>
    </source>
</evidence>
<evidence type="ECO:0000256" key="3">
    <source>
        <dbReference type="ARBA" id="ARBA00022448"/>
    </source>
</evidence>